<sequence length="309" mass="34157">MSYYDIRCQSVMKVTLPVLGCEDTPPTLGFPQRLPRSHLDVELDLSNMLLIAGRKPTALKYVETFAHALVRASSGFNAQIVSTVNAKHLAEKPKVTAEDTSLFKSLRDPFPRQNLAHSVTTEIQQQYKAVETYEMPFLLAPQSPPLFSPATGGGQIAHALSHIPRAQVFPKLENMTLVADLPPREALSIFIREPEPELPSQEPNPSPTTTGESNIETVVTREIEPGAASEMQIDETNIQKAPPEPLRRSAREKKPVQPEPVTGGSGAAISKPPKRKAPQSEWQQQTQKRKDADASEEEQEEAEEEQVED</sequence>
<evidence type="ECO:0000313" key="2">
    <source>
        <dbReference type="EMBL" id="KAK6988413.1"/>
    </source>
</evidence>
<protein>
    <submittedName>
        <fullName evidence="2">Uncharacterized protein</fullName>
    </submittedName>
</protein>
<proteinExistence type="predicted"/>
<feature type="compositionally biased region" description="Basic and acidic residues" evidence="1">
    <location>
        <begin position="245"/>
        <end position="256"/>
    </location>
</feature>
<organism evidence="2 3">
    <name type="scientific">Favolaschia claudopus</name>
    <dbReference type="NCBI Taxonomy" id="2862362"/>
    <lineage>
        <taxon>Eukaryota</taxon>
        <taxon>Fungi</taxon>
        <taxon>Dikarya</taxon>
        <taxon>Basidiomycota</taxon>
        <taxon>Agaricomycotina</taxon>
        <taxon>Agaricomycetes</taxon>
        <taxon>Agaricomycetidae</taxon>
        <taxon>Agaricales</taxon>
        <taxon>Marasmiineae</taxon>
        <taxon>Mycenaceae</taxon>
        <taxon>Favolaschia</taxon>
    </lineage>
</organism>
<feature type="region of interest" description="Disordered" evidence="1">
    <location>
        <begin position="193"/>
        <end position="309"/>
    </location>
</feature>
<dbReference type="EMBL" id="JAWWNJ010000123">
    <property type="protein sequence ID" value="KAK6988413.1"/>
    <property type="molecule type" value="Genomic_DNA"/>
</dbReference>
<feature type="compositionally biased region" description="Acidic residues" evidence="1">
    <location>
        <begin position="294"/>
        <end position="309"/>
    </location>
</feature>
<name>A0AAV9ZQD7_9AGAR</name>
<gene>
    <name evidence="2" type="ORF">R3P38DRAFT_3229008</name>
</gene>
<accession>A0AAV9ZQD7</accession>
<evidence type="ECO:0000256" key="1">
    <source>
        <dbReference type="SAM" id="MobiDB-lite"/>
    </source>
</evidence>
<dbReference type="AlphaFoldDB" id="A0AAV9ZQD7"/>
<comment type="caution">
    <text evidence="2">The sequence shown here is derived from an EMBL/GenBank/DDBJ whole genome shotgun (WGS) entry which is preliminary data.</text>
</comment>
<feature type="compositionally biased region" description="Polar residues" evidence="1">
    <location>
        <begin position="201"/>
        <end position="217"/>
    </location>
</feature>
<dbReference type="Proteomes" id="UP001362999">
    <property type="component" value="Unassembled WGS sequence"/>
</dbReference>
<reference evidence="2 3" key="1">
    <citation type="journal article" date="2024" name="J Genomics">
        <title>Draft genome sequencing and assembly of Favolaschia claudopus CIRM-BRFM 2984 isolated from oak limbs.</title>
        <authorList>
            <person name="Navarro D."/>
            <person name="Drula E."/>
            <person name="Chaduli D."/>
            <person name="Cazenave R."/>
            <person name="Ahrendt S."/>
            <person name="Wang J."/>
            <person name="Lipzen A."/>
            <person name="Daum C."/>
            <person name="Barry K."/>
            <person name="Grigoriev I.V."/>
            <person name="Favel A."/>
            <person name="Rosso M.N."/>
            <person name="Martin F."/>
        </authorList>
    </citation>
    <scope>NUCLEOTIDE SEQUENCE [LARGE SCALE GENOMIC DNA]</scope>
    <source>
        <strain evidence="2 3">CIRM-BRFM 2984</strain>
    </source>
</reference>
<keyword evidence="3" id="KW-1185">Reference proteome</keyword>
<evidence type="ECO:0000313" key="3">
    <source>
        <dbReference type="Proteomes" id="UP001362999"/>
    </source>
</evidence>